<protein>
    <recommendedName>
        <fullName evidence="2">CRIB domain-containing protein</fullName>
    </recommendedName>
</protein>
<dbReference type="SMART" id="SM00285">
    <property type="entry name" value="PBD"/>
    <property type="match status" value="1"/>
</dbReference>
<dbReference type="EMBL" id="JAPFFI010000024">
    <property type="protein sequence ID" value="KAJ6313210.1"/>
    <property type="molecule type" value="Genomic_DNA"/>
</dbReference>
<feature type="compositionally biased region" description="Polar residues" evidence="1">
    <location>
        <begin position="73"/>
        <end position="92"/>
    </location>
</feature>
<proteinExistence type="predicted"/>
<dbReference type="InterPro" id="IPR000095">
    <property type="entry name" value="CRIB_dom"/>
</dbReference>
<dbReference type="Gene3D" id="3.90.810.10">
    <property type="entry name" value="CRIB domain"/>
    <property type="match status" value="1"/>
</dbReference>
<feature type="region of interest" description="Disordered" evidence="1">
    <location>
        <begin position="67"/>
        <end position="106"/>
    </location>
</feature>
<sequence>MTTKVKGLLRGLRYISQMFDEKEQEMQIGLPTDVKHVAHIGWDGPSENPPSWMNAYSKHLQMNEFASPPEALSGTSNSKEVKNLSTDSTLEGQTEKPKHSSRRSSVIRQRVLGVTALQTSQWTLQGKNHQGAAEPQDDTKASSLGAESHIQDLPSIPKAFSWKKVKGVIR</sequence>
<feature type="region of interest" description="Disordered" evidence="1">
    <location>
        <begin position="122"/>
        <end position="150"/>
    </location>
</feature>
<dbReference type="InterPro" id="IPR036936">
    <property type="entry name" value="CRIB_dom_sf"/>
</dbReference>
<accession>A0ABQ8ZYL3</accession>
<dbReference type="Pfam" id="PF00786">
    <property type="entry name" value="PBD"/>
    <property type="match status" value="1"/>
</dbReference>
<dbReference type="PANTHER" id="PTHR46325">
    <property type="entry name" value="CRIB DOMAIN-CONTAINING PROTEIN RIC8"/>
    <property type="match status" value="1"/>
</dbReference>
<evidence type="ECO:0000259" key="2">
    <source>
        <dbReference type="PROSITE" id="PS50108"/>
    </source>
</evidence>
<keyword evidence="4" id="KW-1185">Reference proteome</keyword>
<dbReference type="PROSITE" id="PS50108">
    <property type="entry name" value="CRIB"/>
    <property type="match status" value="1"/>
</dbReference>
<comment type="caution">
    <text evidence="3">The sequence shown here is derived from an EMBL/GenBank/DDBJ whole genome shotgun (WGS) entry which is preliminary data.</text>
</comment>
<dbReference type="CDD" id="cd00132">
    <property type="entry name" value="CRIB"/>
    <property type="match status" value="1"/>
</dbReference>
<evidence type="ECO:0000256" key="1">
    <source>
        <dbReference type="SAM" id="MobiDB-lite"/>
    </source>
</evidence>
<dbReference type="Proteomes" id="UP001141253">
    <property type="component" value="Chromosome 10"/>
</dbReference>
<gene>
    <name evidence="3" type="ORF">OIU77_014670</name>
</gene>
<evidence type="ECO:0000313" key="3">
    <source>
        <dbReference type="EMBL" id="KAJ6313210.1"/>
    </source>
</evidence>
<reference evidence="3" key="1">
    <citation type="submission" date="2022-10" db="EMBL/GenBank/DDBJ databases">
        <authorList>
            <person name="Hyden B.L."/>
            <person name="Feng K."/>
            <person name="Yates T."/>
            <person name="Jawdy S."/>
            <person name="Smart L.B."/>
            <person name="Muchero W."/>
        </authorList>
    </citation>
    <scope>NUCLEOTIDE SEQUENCE</scope>
    <source>
        <tissue evidence="3">Shoot tip</tissue>
    </source>
</reference>
<feature type="domain" description="CRIB" evidence="2">
    <location>
        <begin position="28"/>
        <end position="41"/>
    </location>
</feature>
<organism evidence="3 4">
    <name type="scientific">Salix suchowensis</name>
    <dbReference type="NCBI Taxonomy" id="1278906"/>
    <lineage>
        <taxon>Eukaryota</taxon>
        <taxon>Viridiplantae</taxon>
        <taxon>Streptophyta</taxon>
        <taxon>Embryophyta</taxon>
        <taxon>Tracheophyta</taxon>
        <taxon>Spermatophyta</taxon>
        <taxon>Magnoliopsida</taxon>
        <taxon>eudicotyledons</taxon>
        <taxon>Gunneridae</taxon>
        <taxon>Pentapetalae</taxon>
        <taxon>rosids</taxon>
        <taxon>fabids</taxon>
        <taxon>Malpighiales</taxon>
        <taxon>Salicaceae</taxon>
        <taxon>Saliceae</taxon>
        <taxon>Salix</taxon>
    </lineage>
</organism>
<reference evidence="3" key="2">
    <citation type="journal article" date="2023" name="Int. J. Mol. Sci.">
        <title>De Novo Assembly and Annotation of 11 Diverse Shrub Willow (Salix) Genomes Reveals Novel Gene Organization in Sex-Linked Regions.</title>
        <authorList>
            <person name="Hyden B."/>
            <person name="Feng K."/>
            <person name="Yates T.B."/>
            <person name="Jawdy S."/>
            <person name="Cereghino C."/>
            <person name="Smart L.B."/>
            <person name="Muchero W."/>
        </authorList>
    </citation>
    <scope>NUCLEOTIDE SEQUENCE</scope>
    <source>
        <tissue evidence="3">Shoot tip</tissue>
    </source>
</reference>
<name>A0ABQ8ZYL3_9ROSI</name>
<dbReference type="PANTHER" id="PTHR46325:SF40">
    <property type="entry name" value="CRIB DOMAIN-CONTAINING PROTEIN"/>
    <property type="match status" value="1"/>
</dbReference>
<evidence type="ECO:0000313" key="4">
    <source>
        <dbReference type="Proteomes" id="UP001141253"/>
    </source>
</evidence>